<evidence type="ECO:0000313" key="2">
    <source>
        <dbReference type="Proteomes" id="UP000790709"/>
    </source>
</evidence>
<accession>A0ACB8C1M9</accession>
<protein>
    <submittedName>
        <fullName evidence="1">Uncharacterized protein</fullName>
    </submittedName>
</protein>
<organism evidence="1 2">
    <name type="scientific">Leucogyrophana mollusca</name>
    <dbReference type="NCBI Taxonomy" id="85980"/>
    <lineage>
        <taxon>Eukaryota</taxon>
        <taxon>Fungi</taxon>
        <taxon>Dikarya</taxon>
        <taxon>Basidiomycota</taxon>
        <taxon>Agaricomycotina</taxon>
        <taxon>Agaricomycetes</taxon>
        <taxon>Agaricomycetidae</taxon>
        <taxon>Boletales</taxon>
        <taxon>Boletales incertae sedis</taxon>
        <taxon>Leucogyrophana</taxon>
    </lineage>
</organism>
<evidence type="ECO:0000313" key="1">
    <source>
        <dbReference type="EMBL" id="KAH7930943.1"/>
    </source>
</evidence>
<gene>
    <name evidence="1" type="ORF">BV22DRAFT_18391</name>
</gene>
<proteinExistence type="predicted"/>
<dbReference type="EMBL" id="MU266328">
    <property type="protein sequence ID" value="KAH7930943.1"/>
    <property type="molecule type" value="Genomic_DNA"/>
</dbReference>
<sequence length="98" mass="11011">MFVTRSTFRLASHTKFMGRQQTLGKFFEMPRSAKPAPAQQSSLAEMWGGKKKRKDDVVKKEETPPFTEVKELKAEEPPAPASTSTKRKESLSPKRGGE</sequence>
<keyword evidence="2" id="KW-1185">Reference proteome</keyword>
<reference evidence="1" key="1">
    <citation type="journal article" date="2021" name="New Phytol.">
        <title>Evolutionary innovations through gain and loss of genes in the ectomycorrhizal Boletales.</title>
        <authorList>
            <person name="Wu G."/>
            <person name="Miyauchi S."/>
            <person name="Morin E."/>
            <person name="Kuo A."/>
            <person name="Drula E."/>
            <person name="Varga T."/>
            <person name="Kohler A."/>
            <person name="Feng B."/>
            <person name="Cao Y."/>
            <person name="Lipzen A."/>
            <person name="Daum C."/>
            <person name="Hundley H."/>
            <person name="Pangilinan J."/>
            <person name="Johnson J."/>
            <person name="Barry K."/>
            <person name="LaButti K."/>
            <person name="Ng V."/>
            <person name="Ahrendt S."/>
            <person name="Min B."/>
            <person name="Choi I.G."/>
            <person name="Park H."/>
            <person name="Plett J.M."/>
            <person name="Magnuson J."/>
            <person name="Spatafora J.W."/>
            <person name="Nagy L.G."/>
            <person name="Henrissat B."/>
            <person name="Grigoriev I.V."/>
            <person name="Yang Z.L."/>
            <person name="Xu J."/>
            <person name="Martin F.M."/>
        </authorList>
    </citation>
    <scope>NUCLEOTIDE SEQUENCE</scope>
    <source>
        <strain evidence="1">KUC20120723A-06</strain>
    </source>
</reference>
<name>A0ACB8C1M9_9AGAM</name>
<dbReference type="Proteomes" id="UP000790709">
    <property type="component" value="Unassembled WGS sequence"/>
</dbReference>
<comment type="caution">
    <text evidence="1">The sequence shown here is derived from an EMBL/GenBank/DDBJ whole genome shotgun (WGS) entry which is preliminary data.</text>
</comment>